<dbReference type="Proteomes" id="UP000242310">
    <property type="component" value="Unassembled WGS sequence"/>
</dbReference>
<evidence type="ECO:0000256" key="5">
    <source>
        <dbReference type="ARBA" id="ARBA00022989"/>
    </source>
</evidence>
<dbReference type="PROSITE" id="PS51123">
    <property type="entry name" value="OMPA_2"/>
    <property type="match status" value="1"/>
</dbReference>
<organism evidence="9 10">
    <name type="scientific">Salsuginibacillus halophilus</name>
    <dbReference type="NCBI Taxonomy" id="517424"/>
    <lineage>
        <taxon>Bacteria</taxon>
        <taxon>Bacillati</taxon>
        <taxon>Bacillota</taxon>
        <taxon>Bacilli</taxon>
        <taxon>Bacillales</taxon>
        <taxon>Bacillaceae</taxon>
        <taxon>Salsuginibacillus</taxon>
    </lineage>
</organism>
<dbReference type="InterPro" id="IPR006665">
    <property type="entry name" value="OmpA-like"/>
</dbReference>
<dbReference type="Pfam" id="PF13677">
    <property type="entry name" value="MotB_plug"/>
    <property type="match status" value="1"/>
</dbReference>
<protein>
    <submittedName>
        <fullName evidence="9">Chemotaxis protein MotB</fullName>
    </submittedName>
</protein>
<evidence type="ECO:0000256" key="4">
    <source>
        <dbReference type="ARBA" id="ARBA00022692"/>
    </source>
</evidence>
<sequence length="263" mass="30770">MKRKQKTPEKGSPRWMTTFSDMVLLILVFFVMLFSMSEIETEQFRAIAESFDDRHMFDFLPAMIERDQPGEDEDVDEDEFDEEFEEEMDFENEFEEEIESDPADDEELEEMMEDIDEYLEEEDMQDVISATRDDRGIVLVLQERLLFETGEAELLEAAEPFLSQVGMLLETIPNMVEVEGHTDSRPISTFRYPSNWELSGARASSVIRYIEENHNVSRQRLNAVGYADTRPVAPNDSEENMQQNRRVVMIINDPDYAEDRQAQ</sequence>
<gene>
    <name evidence="9" type="ORF">B0H94_108165</name>
</gene>
<reference evidence="9 10" key="1">
    <citation type="submission" date="2018-03" db="EMBL/GenBank/DDBJ databases">
        <title>Genomic Encyclopedia of Type Strains, Phase III (KMG-III): the genomes of soil and plant-associated and newly described type strains.</title>
        <authorList>
            <person name="Whitman W."/>
        </authorList>
    </citation>
    <scope>NUCLEOTIDE SEQUENCE [LARGE SCALE GENOMIC DNA]</scope>
    <source>
        <strain evidence="9 10">CGMCC 1.07653</strain>
    </source>
</reference>
<keyword evidence="4" id="KW-0812">Transmembrane</keyword>
<dbReference type="Pfam" id="PF00691">
    <property type="entry name" value="OmpA"/>
    <property type="match status" value="1"/>
</dbReference>
<dbReference type="InterPro" id="IPR036737">
    <property type="entry name" value="OmpA-like_sf"/>
</dbReference>
<proteinExistence type="inferred from homology"/>
<keyword evidence="6 7" id="KW-0472">Membrane</keyword>
<dbReference type="RefSeq" id="WP_106589022.1">
    <property type="nucleotide sequence ID" value="NZ_PYAV01000008.1"/>
</dbReference>
<comment type="similarity">
    <text evidence="2">Belongs to the MotB family.</text>
</comment>
<dbReference type="Gene3D" id="3.30.1330.60">
    <property type="entry name" value="OmpA-like domain"/>
    <property type="match status" value="1"/>
</dbReference>
<comment type="caution">
    <text evidence="9">The sequence shown here is derived from an EMBL/GenBank/DDBJ whole genome shotgun (WGS) entry which is preliminary data.</text>
</comment>
<dbReference type="InterPro" id="IPR025713">
    <property type="entry name" value="MotB-like_N_dom"/>
</dbReference>
<evidence type="ECO:0000256" key="1">
    <source>
        <dbReference type="ARBA" id="ARBA00004162"/>
    </source>
</evidence>
<dbReference type="EMBL" id="PYAV01000008">
    <property type="protein sequence ID" value="PSL44552.1"/>
    <property type="molecule type" value="Genomic_DNA"/>
</dbReference>
<comment type="subcellular location">
    <subcellularLocation>
        <location evidence="1">Cell membrane</location>
        <topology evidence="1">Single-pass membrane protein</topology>
    </subcellularLocation>
</comment>
<feature type="domain" description="OmpA-like" evidence="8">
    <location>
        <begin position="134"/>
        <end position="255"/>
    </location>
</feature>
<dbReference type="CDD" id="cd07185">
    <property type="entry name" value="OmpA_C-like"/>
    <property type="match status" value="1"/>
</dbReference>
<accession>A0A2P8HEA7</accession>
<evidence type="ECO:0000256" key="6">
    <source>
        <dbReference type="ARBA" id="ARBA00023136"/>
    </source>
</evidence>
<keyword evidence="10" id="KW-1185">Reference proteome</keyword>
<dbReference type="AlphaFoldDB" id="A0A2P8HEA7"/>
<dbReference type="GO" id="GO:0005886">
    <property type="term" value="C:plasma membrane"/>
    <property type="evidence" value="ECO:0007669"/>
    <property type="project" value="UniProtKB-SubCell"/>
</dbReference>
<evidence type="ECO:0000256" key="7">
    <source>
        <dbReference type="PROSITE-ProRule" id="PRU00473"/>
    </source>
</evidence>
<keyword evidence="5" id="KW-1133">Transmembrane helix</keyword>
<dbReference type="OrthoDB" id="9815217at2"/>
<evidence type="ECO:0000256" key="2">
    <source>
        <dbReference type="ARBA" id="ARBA00008914"/>
    </source>
</evidence>
<dbReference type="InterPro" id="IPR050330">
    <property type="entry name" value="Bact_OuterMem_StrucFunc"/>
</dbReference>
<evidence type="ECO:0000313" key="10">
    <source>
        <dbReference type="Proteomes" id="UP000242310"/>
    </source>
</evidence>
<keyword evidence="3" id="KW-1003">Cell membrane</keyword>
<dbReference type="NCBIfam" id="NF005382">
    <property type="entry name" value="PRK06925.1"/>
    <property type="match status" value="1"/>
</dbReference>
<dbReference type="PANTHER" id="PTHR30329:SF16">
    <property type="entry name" value="CHEMOTAXIS MOTB PROTEIN"/>
    <property type="match status" value="1"/>
</dbReference>
<dbReference type="SUPFAM" id="SSF103088">
    <property type="entry name" value="OmpA-like"/>
    <property type="match status" value="1"/>
</dbReference>
<evidence type="ECO:0000259" key="8">
    <source>
        <dbReference type="PROSITE" id="PS51123"/>
    </source>
</evidence>
<dbReference type="PANTHER" id="PTHR30329">
    <property type="entry name" value="STATOR ELEMENT OF FLAGELLAR MOTOR COMPLEX"/>
    <property type="match status" value="1"/>
</dbReference>
<name>A0A2P8HEA7_9BACI</name>
<evidence type="ECO:0000313" key="9">
    <source>
        <dbReference type="EMBL" id="PSL44552.1"/>
    </source>
</evidence>
<evidence type="ECO:0000256" key="3">
    <source>
        <dbReference type="ARBA" id="ARBA00022475"/>
    </source>
</evidence>